<dbReference type="InterPro" id="IPR036396">
    <property type="entry name" value="Cyt_P450_sf"/>
</dbReference>
<keyword evidence="3 7" id="KW-0479">Metal-binding</keyword>
<accession>A0A1G8M996</accession>
<dbReference type="PANTHER" id="PTHR46696">
    <property type="entry name" value="P450, PUTATIVE (EUROFUNG)-RELATED"/>
    <property type="match status" value="1"/>
</dbReference>
<keyword evidence="6 7" id="KW-0503">Monooxygenase</keyword>
<evidence type="ECO:0000313" key="9">
    <source>
        <dbReference type="Proteomes" id="UP000199202"/>
    </source>
</evidence>
<dbReference type="EMBL" id="FNDJ01000006">
    <property type="protein sequence ID" value="SDI63930.1"/>
    <property type="molecule type" value="Genomic_DNA"/>
</dbReference>
<dbReference type="Proteomes" id="UP000199202">
    <property type="component" value="Unassembled WGS sequence"/>
</dbReference>
<dbReference type="PROSITE" id="PS00086">
    <property type="entry name" value="CYTOCHROME_P450"/>
    <property type="match status" value="1"/>
</dbReference>
<keyword evidence="2 7" id="KW-0349">Heme</keyword>
<evidence type="ECO:0000256" key="5">
    <source>
        <dbReference type="ARBA" id="ARBA00023004"/>
    </source>
</evidence>
<dbReference type="InterPro" id="IPR017972">
    <property type="entry name" value="Cyt_P450_CS"/>
</dbReference>
<evidence type="ECO:0000256" key="4">
    <source>
        <dbReference type="ARBA" id="ARBA00023002"/>
    </source>
</evidence>
<dbReference type="PANTHER" id="PTHR46696:SF1">
    <property type="entry name" value="CYTOCHROME P450 YJIB-RELATED"/>
    <property type="match status" value="1"/>
</dbReference>
<proteinExistence type="inferred from homology"/>
<keyword evidence="9" id="KW-1185">Reference proteome</keyword>
<dbReference type="InterPro" id="IPR002397">
    <property type="entry name" value="Cyt_P450_B"/>
</dbReference>
<dbReference type="Pfam" id="PF00067">
    <property type="entry name" value="p450"/>
    <property type="match status" value="1"/>
</dbReference>
<dbReference type="PRINTS" id="PR00359">
    <property type="entry name" value="BP450"/>
</dbReference>
<protein>
    <submittedName>
        <fullName evidence="8">Cytochrome P450</fullName>
    </submittedName>
</protein>
<evidence type="ECO:0000256" key="3">
    <source>
        <dbReference type="ARBA" id="ARBA00022723"/>
    </source>
</evidence>
<comment type="similarity">
    <text evidence="1 7">Belongs to the cytochrome P450 family.</text>
</comment>
<name>A0A1G8M996_9ACTN</name>
<dbReference type="Gene3D" id="1.10.630.10">
    <property type="entry name" value="Cytochrome P450"/>
    <property type="match status" value="1"/>
</dbReference>
<evidence type="ECO:0000256" key="6">
    <source>
        <dbReference type="ARBA" id="ARBA00023033"/>
    </source>
</evidence>
<evidence type="ECO:0000256" key="1">
    <source>
        <dbReference type="ARBA" id="ARBA00010617"/>
    </source>
</evidence>
<evidence type="ECO:0000313" key="8">
    <source>
        <dbReference type="EMBL" id="SDI63930.1"/>
    </source>
</evidence>
<dbReference type="CDD" id="cd11029">
    <property type="entry name" value="CYP107-like"/>
    <property type="match status" value="1"/>
</dbReference>
<reference evidence="8 9" key="1">
    <citation type="submission" date="2016-10" db="EMBL/GenBank/DDBJ databases">
        <authorList>
            <person name="de Groot N.N."/>
        </authorList>
    </citation>
    <scope>NUCLEOTIDE SEQUENCE [LARGE SCALE GENOMIC DNA]</scope>
    <source>
        <strain evidence="8 9">CGMCC 4.6533</strain>
    </source>
</reference>
<organism evidence="8 9">
    <name type="scientific">Nonomuraea jiangxiensis</name>
    <dbReference type="NCBI Taxonomy" id="633440"/>
    <lineage>
        <taxon>Bacteria</taxon>
        <taxon>Bacillati</taxon>
        <taxon>Actinomycetota</taxon>
        <taxon>Actinomycetes</taxon>
        <taxon>Streptosporangiales</taxon>
        <taxon>Streptosporangiaceae</taxon>
        <taxon>Nonomuraea</taxon>
    </lineage>
</organism>
<dbReference type="GO" id="GO:0004497">
    <property type="term" value="F:monooxygenase activity"/>
    <property type="evidence" value="ECO:0007669"/>
    <property type="project" value="UniProtKB-KW"/>
</dbReference>
<dbReference type="GO" id="GO:0020037">
    <property type="term" value="F:heme binding"/>
    <property type="evidence" value="ECO:0007669"/>
    <property type="project" value="InterPro"/>
</dbReference>
<dbReference type="AlphaFoldDB" id="A0A1G8M996"/>
<dbReference type="FunFam" id="1.10.630.10:FF:000018">
    <property type="entry name" value="Cytochrome P450 monooxygenase"/>
    <property type="match status" value="1"/>
</dbReference>
<sequence>MTASALGSALPSPFSAVIGDERHAVYAELAARGPVHPITTPAGGQAWLVTSYDHTRALLTDPRLIKGGWRNTAYADRLPEAVARGIHTTMLNNDPPMHTRLRKLVMPSFSRRKVERLIPRIQQMTDELLAALDGEDSVDLIPALAYPLPIGVICELIGIAEEDRADFRAWTPPVVSPGVFGFDEFQEAITALLGFSRDLVRSRRHDPRDDLLSDLIRAGEGEDGLTDDELTSMIFLLVVAGHETTVNLIGNGVRALLAHPDQLARLRERPELLEPAIEELLRYDGPVQSTLSYRTTEPIDVDGTKIPADAAVFFALMAANRDPHVFPDGDTLDISGEAPAHIAFGHGIHHCVGAPLARIEARIAIGTLIERFPGMRLAASAEGLGRTPSVIINGLSALPVHLRA</sequence>
<keyword evidence="5 7" id="KW-0408">Iron</keyword>
<dbReference type="STRING" id="633440.SAMN05421869_106329"/>
<dbReference type="InterPro" id="IPR001128">
    <property type="entry name" value="Cyt_P450"/>
</dbReference>
<dbReference type="GO" id="GO:0016705">
    <property type="term" value="F:oxidoreductase activity, acting on paired donors, with incorporation or reduction of molecular oxygen"/>
    <property type="evidence" value="ECO:0007669"/>
    <property type="project" value="InterPro"/>
</dbReference>
<dbReference type="SUPFAM" id="SSF48264">
    <property type="entry name" value="Cytochrome P450"/>
    <property type="match status" value="1"/>
</dbReference>
<gene>
    <name evidence="8" type="ORF">SAMN05421869_106329</name>
</gene>
<dbReference type="OrthoDB" id="4133219at2"/>
<dbReference type="GO" id="GO:0005506">
    <property type="term" value="F:iron ion binding"/>
    <property type="evidence" value="ECO:0007669"/>
    <property type="project" value="InterPro"/>
</dbReference>
<evidence type="ECO:0000256" key="2">
    <source>
        <dbReference type="ARBA" id="ARBA00022617"/>
    </source>
</evidence>
<evidence type="ECO:0000256" key="7">
    <source>
        <dbReference type="RuleBase" id="RU000461"/>
    </source>
</evidence>
<keyword evidence="4 7" id="KW-0560">Oxidoreductase</keyword>